<evidence type="ECO:0000256" key="2">
    <source>
        <dbReference type="ARBA" id="ARBA00004569"/>
    </source>
</evidence>
<dbReference type="InterPro" id="IPR036774">
    <property type="entry name" value="ERV/ALR_sulphydryl_oxid_sf"/>
</dbReference>
<feature type="non-terminal residue" evidence="11">
    <location>
        <position position="124"/>
    </location>
</feature>
<dbReference type="InterPro" id="IPR017905">
    <property type="entry name" value="ERV/ALR_sulphydryl_oxidase"/>
</dbReference>
<evidence type="ECO:0000256" key="7">
    <source>
        <dbReference type="ARBA" id="ARBA00023157"/>
    </source>
</evidence>
<protein>
    <recommendedName>
        <fullName evidence="9">Sulfhydryl oxidase</fullName>
        <ecNumber evidence="9">1.8.3.2</ecNumber>
    </recommendedName>
</protein>
<comment type="catalytic activity">
    <reaction evidence="8 9">
        <text>2 R'C(R)SH + O2 = R'C(R)S-S(R)CR' + H2O2</text>
        <dbReference type="Rhea" id="RHEA:17357"/>
        <dbReference type="ChEBI" id="CHEBI:15379"/>
        <dbReference type="ChEBI" id="CHEBI:16240"/>
        <dbReference type="ChEBI" id="CHEBI:16520"/>
        <dbReference type="ChEBI" id="CHEBI:17412"/>
        <dbReference type="EC" id="1.8.3.2"/>
    </reaction>
</comment>
<dbReference type="PANTHER" id="PTHR12645">
    <property type="entry name" value="ALR/ERV"/>
    <property type="match status" value="1"/>
</dbReference>
<keyword evidence="3 9" id="KW-0285">Flavoprotein</keyword>
<comment type="cofactor">
    <cofactor evidence="1 9">
        <name>FAD</name>
        <dbReference type="ChEBI" id="CHEBI:57692"/>
    </cofactor>
</comment>
<dbReference type="SUPFAM" id="SSF69000">
    <property type="entry name" value="FAD-dependent thiol oxidase"/>
    <property type="match status" value="1"/>
</dbReference>
<evidence type="ECO:0000256" key="8">
    <source>
        <dbReference type="ARBA" id="ARBA00048864"/>
    </source>
</evidence>
<dbReference type="EMBL" id="VZSX01000075">
    <property type="protein sequence ID" value="NXA38384.1"/>
    <property type="molecule type" value="Genomic_DNA"/>
</dbReference>
<evidence type="ECO:0000313" key="11">
    <source>
        <dbReference type="EMBL" id="NXA38384.1"/>
    </source>
</evidence>
<evidence type="ECO:0000313" key="12">
    <source>
        <dbReference type="Proteomes" id="UP000533954"/>
    </source>
</evidence>
<evidence type="ECO:0000256" key="3">
    <source>
        <dbReference type="ARBA" id="ARBA00022630"/>
    </source>
</evidence>
<dbReference type="Pfam" id="PF04777">
    <property type="entry name" value="Evr1_Alr"/>
    <property type="match status" value="1"/>
</dbReference>
<dbReference type="AlphaFoldDB" id="A0A7K7VCX5"/>
<organism evidence="11 12">
    <name type="scientific">Eudromia elegans</name>
    <name type="common">Elegant crested-tinamou</name>
    <dbReference type="NCBI Taxonomy" id="8805"/>
    <lineage>
        <taxon>Eukaryota</taxon>
        <taxon>Metazoa</taxon>
        <taxon>Chordata</taxon>
        <taxon>Craniata</taxon>
        <taxon>Vertebrata</taxon>
        <taxon>Euteleostomi</taxon>
        <taxon>Archelosauria</taxon>
        <taxon>Archosauria</taxon>
        <taxon>Dinosauria</taxon>
        <taxon>Saurischia</taxon>
        <taxon>Theropoda</taxon>
        <taxon>Coelurosauria</taxon>
        <taxon>Aves</taxon>
        <taxon>Palaeognathae</taxon>
        <taxon>Tinamiformes</taxon>
        <taxon>Tinamidae</taxon>
        <taxon>Eudromia</taxon>
    </lineage>
</organism>
<dbReference type="GO" id="GO:0050660">
    <property type="term" value="F:flavin adenine dinucleotide binding"/>
    <property type="evidence" value="ECO:0007669"/>
    <property type="project" value="TreeGrafter"/>
</dbReference>
<keyword evidence="4 9" id="KW-0274">FAD</keyword>
<name>A0A7K7VCX5_EUDEL</name>
<dbReference type="InterPro" id="IPR039799">
    <property type="entry name" value="ALR/ERV"/>
</dbReference>
<comment type="subcellular location">
    <subcellularLocation>
        <location evidence="2">Mitochondrion intermembrane space</location>
    </subcellularLocation>
</comment>
<dbReference type="Gene3D" id="1.20.120.310">
    <property type="entry name" value="ERV/ALR sulfhydryl oxidase domain"/>
    <property type="match status" value="1"/>
</dbReference>
<dbReference type="OrthoDB" id="17199at2759"/>
<dbReference type="PROSITE" id="PS51324">
    <property type="entry name" value="ERV_ALR"/>
    <property type="match status" value="1"/>
</dbReference>
<feature type="domain" description="ERV/ALR sulfhydryl oxidase" evidence="10">
    <location>
        <begin position="14"/>
        <end position="114"/>
    </location>
</feature>
<evidence type="ECO:0000259" key="10">
    <source>
        <dbReference type="PROSITE" id="PS51324"/>
    </source>
</evidence>
<keyword evidence="7" id="KW-1015">Disulfide bond</keyword>
<comment type="caution">
    <text evidence="11">The sequence shown here is derived from an EMBL/GenBank/DDBJ whole genome shotgun (WGS) entry which is preliminary data.</text>
</comment>
<keyword evidence="6" id="KW-0496">Mitochondrion</keyword>
<sequence>RALQKRRRRQAAECPLNTEELGRKTWAFLHTMAAYYPEQPSSTQQQEMAQFFHLLSKFYPCATCAANLRSSLSTRKPDTGSRQGLCRWLCELHNRVNAMLGKPPFDCSRADERWRDGCKGRPPR</sequence>
<accession>A0A7K7VCX5</accession>
<feature type="non-terminal residue" evidence="11">
    <location>
        <position position="1"/>
    </location>
</feature>
<dbReference type="GO" id="GO:0001889">
    <property type="term" value="P:liver development"/>
    <property type="evidence" value="ECO:0007669"/>
    <property type="project" value="TreeGrafter"/>
</dbReference>
<proteinExistence type="predicted"/>
<gene>
    <name evidence="11" type="primary">Gfer_1</name>
    <name evidence="11" type="ORF">EUDELE_R05627</name>
</gene>
<evidence type="ECO:0000256" key="5">
    <source>
        <dbReference type="ARBA" id="ARBA00023002"/>
    </source>
</evidence>
<dbReference type="GO" id="GO:0016971">
    <property type="term" value="F:flavin-dependent sulfhydryl oxidase activity"/>
    <property type="evidence" value="ECO:0007669"/>
    <property type="project" value="InterPro"/>
</dbReference>
<keyword evidence="12" id="KW-1185">Reference proteome</keyword>
<dbReference type="GO" id="GO:0005758">
    <property type="term" value="C:mitochondrial intermembrane space"/>
    <property type="evidence" value="ECO:0007669"/>
    <property type="project" value="UniProtKB-SubCell"/>
</dbReference>
<evidence type="ECO:0000256" key="6">
    <source>
        <dbReference type="ARBA" id="ARBA00023128"/>
    </source>
</evidence>
<dbReference type="PANTHER" id="PTHR12645:SF0">
    <property type="entry name" value="FAD-LINKED SULFHYDRYL OXIDASE ALR"/>
    <property type="match status" value="1"/>
</dbReference>
<evidence type="ECO:0000256" key="1">
    <source>
        <dbReference type="ARBA" id="ARBA00001974"/>
    </source>
</evidence>
<evidence type="ECO:0000256" key="4">
    <source>
        <dbReference type="ARBA" id="ARBA00022827"/>
    </source>
</evidence>
<reference evidence="11 12" key="1">
    <citation type="submission" date="2019-09" db="EMBL/GenBank/DDBJ databases">
        <title>Bird 10,000 Genomes (B10K) Project - Family phase.</title>
        <authorList>
            <person name="Zhang G."/>
        </authorList>
    </citation>
    <scope>NUCLEOTIDE SEQUENCE [LARGE SCALE GENOMIC DNA]</scope>
    <source>
        <strain evidence="11">B10K-LSUMZ-16893</strain>
    </source>
</reference>
<keyword evidence="5 9" id="KW-0560">Oxidoreductase</keyword>
<dbReference type="EC" id="1.8.3.2" evidence="9"/>
<dbReference type="FunFam" id="1.20.120.310:FF:000003">
    <property type="entry name" value="Sulfhydryl oxidase"/>
    <property type="match status" value="1"/>
</dbReference>
<evidence type="ECO:0000256" key="9">
    <source>
        <dbReference type="RuleBase" id="RU371123"/>
    </source>
</evidence>
<dbReference type="Proteomes" id="UP000533954">
    <property type="component" value="Unassembled WGS sequence"/>
</dbReference>